<organism evidence="1 2">
    <name type="scientific">Panagrolaimus sp. ES5</name>
    <dbReference type="NCBI Taxonomy" id="591445"/>
    <lineage>
        <taxon>Eukaryota</taxon>
        <taxon>Metazoa</taxon>
        <taxon>Ecdysozoa</taxon>
        <taxon>Nematoda</taxon>
        <taxon>Chromadorea</taxon>
        <taxon>Rhabditida</taxon>
        <taxon>Tylenchina</taxon>
        <taxon>Panagrolaimomorpha</taxon>
        <taxon>Panagrolaimoidea</taxon>
        <taxon>Panagrolaimidae</taxon>
        <taxon>Panagrolaimus</taxon>
    </lineage>
</organism>
<dbReference type="WBParaSite" id="ES5_v2.g22878.t1">
    <property type="protein sequence ID" value="ES5_v2.g22878.t1"/>
    <property type="gene ID" value="ES5_v2.g22878"/>
</dbReference>
<proteinExistence type="predicted"/>
<dbReference type="Proteomes" id="UP000887579">
    <property type="component" value="Unplaced"/>
</dbReference>
<accession>A0AC34G0M9</accession>
<sequence>MTSSLIGMSLFEDKGKPRNPFMKMITVNQQSENNIKNGRTRTRNAVDEDETLHHFSSFQSTTNFQIPSSQTLTPDKTLQITLKVNCKENRVTIENRNSDIQNVHHSSPIISPQPFVATKNRVTIENQNSDVQNVHHSSISPQPFVATRENHFHPSIPTTTAKSSQVSSQQVTNVEKTHVLAQPVDDDPPPQKTHTKRGRYLLKSGTPNPNVRYYTKDEVDHVLAEDY</sequence>
<evidence type="ECO:0000313" key="1">
    <source>
        <dbReference type="Proteomes" id="UP000887579"/>
    </source>
</evidence>
<reference evidence="2" key="1">
    <citation type="submission" date="2022-11" db="UniProtKB">
        <authorList>
            <consortium name="WormBaseParasite"/>
        </authorList>
    </citation>
    <scope>IDENTIFICATION</scope>
</reference>
<protein>
    <submittedName>
        <fullName evidence="2">Uncharacterized protein</fullName>
    </submittedName>
</protein>
<name>A0AC34G0M9_9BILA</name>
<evidence type="ECO:0000313" key="2">
    <source>
        <dbReference type="WBParaSite" id="ES5_v2.g22878.t1"/>
    </source>
</evidence>